<organism evidence="4 5">
    <name type="scientific">Pedobacter endophyticus</name>
    <dbReference type="NCBI Taxonomy" id="2789740"/>
    <lineage>
        <taxon>Bacteria</taxon>
        <taxon>Pseudomonadati</taxon>
        <taxon>Bacteroidota</taxon>
        <taxon>Sphingobacteriia</taxon>
        <taxon>Sphingobacteriales</taxon>
        <taxon>Sphingobacteriaceae</taxon>
        <taxon>Pedobacter</taxon>
    </lineage>
</organism>
<keyword evidence="5" id="KW-1185">Reference proteome</keyword>
<reference evidence="4 5" key="1">
    <citation type="submission" date="2020-11" db="EMBL/GenBank/DDBJ databases">
        <title>Pedobacter endophytica, an endophytic bacteria isolated form Carex pumila.</title>
        <authorList>
            <person name="Peng Y."/>
            <person name="Jiang L."/>
            <person name="Lee J."/>
        </authorList>
    </citation>
    <scope>NUCLEOTIDE SEQUENCE [LARGE SCALE GENOMIC DNA]</scope>
    <source>
        <strain evidence="4 5">JBR3-12</strain>
    </source>
</reference>
<dbReference type="RefSeq" id="WP_196098025.1">
    <property type="nucleotide sequence ID" value="NZ_CP064939.1"/>
</dbReference>
<dbReference type="SUPFAM" id="SSF53639">
    <property type="entry name" value="AraD/HMP-PK domain-like"/>
    <property type="match status" value="1"/>
</dbReference>
<protein>
    <submittedName>
        <fullName evidence="4">Rhamnulose-1-phosphate aldolase</fullName>
        <ecNumber evidence="4">4.1.2.19</ecNumber>
    </submittedName>
</protein>
<dbReference type="PANTHER" id="PTHR22789">
    <property type="entry name" value="FUCULOSE PHOSPHATE ALDOLASE"/>
    <property type="match status" value="1"/>
</dbReference>
<dbReference type="PANTHER" id="PTHR22789:SF0">
    <property type="entry name" value="3-OXO-TETRONATE 4-PHOSPHATE DECARBOXYLASE-RELATED"/>
    <property type="match status" value="1"/>
</dbReference>
<proteinExistence type="predicted"/>
<feature type="domain" description="Class II aldolase/adducin N-terminal" evidence="3">
    <location>
        <begin position="15"/>
        <end position="243"/>
    </location>
</feature>
<dbReference type="SMART" id="SM01007">
    <property type="entry name" value="Aldolase_II"/>
    <property type="match status" value="1"/>
</dbReference>
<dbReference type="Proteomes" id="UP000594759">
    <property type="component" value="Chromosome"/>
</dbReference>
<dbReference type="GO" id="GO:0046872">
    <property type="term" value="F:metal ion binding"/>
    <property type="evidence" value="ECO:0007669"/>
    <property type="project" value="UniProtKB-KW"/>
</dbReference>
<evidence type="ECO:0000313" key="5">
    <source>
        <dbReference type="Proteomes" id="UP000594759"/>
    </source>
</evidence>
<accession>A0A7U3Q4Q0</accession>
<keyword evidence="1" id="KW-0479">Metal-binding</keyword>
<name>A0A7U3Q4Q0_9SPHI</name>
<dbReference type="AlphaFoldDB" id="A0A7U3Q4Q0"/>
<sequence>MSDIILPAEVRDELKKISRVAGYLWQREWAERNAGNISMNLTSYFNSEDVLENVRHKTFTLFNFPKGAAGLVLFITGTGCYLRSLIDHIDEAACIIYINDEATGYTLIWGGKSPNFGPTSELISHSSIHVFNAENNPKHLAIVHTHPPELIVMSHHPLFAHEEELNRQIWMMCPEVRVFVPKGIHCTPYALSSTAALAKATIEAFKIRNVSLWEKHGATATGEDVEKAWDYLDVANKGAKLLQMCWAAGFEPAGLSNEQLTELEQFT</sequence>
<dbReference type="EC" id="4.1.2.19" evidence="4"/>
<dbReference type="Pfam" id="PF00596">
    <property type="entry name" value="Aldolase_II"/>
    <property type="match status" value="1"/>
</dbReference>
<dbReference type="GO" id="GO:0008994">
    <property type="term" value="F:rhamnulose-1-phosphate aldolase activity"/>
    <property type="evidence" value="ECO:0007669"/>
    <property type="project" value="UniProtKB-EC"/>
</dbReference>
<evidence type="ECO:0000256" key="2">
    <source>
        <dbReference type="ARBA" id="ARBA00023239"/>
    </source>
</evidence>
<keyword evidence="2 4" id="KW-0456">Lyase</keyword>
<dbReference type="GO" id="GO:0019323">
    <property type="term" value="P:pentose catabolic process"/>
    <property type="evidence" value="ECO:0007669"/>
    <property type="project" value="TreeGrafter"/>
</dbReference>
<gene>
    <name evidence="4" type="primary">rhaD</name>
    <name evidence="4" type="ORF">IZT61_15860</name>
</gene>
<dbReference type="Gene3D" id="3.40.225.10">
    <property type="entry name" value="Class II aldolase/adducin N-terminal domain"/>
    <property type="match status" value="1"/>
</dbReference>
<dbReference type="KEGG" id="pex:IZT61_15860"/>
<dbReference type="InterPro" id="IPR036409">
    <property type="entry name" value="Aldolase_II/adducin_N_sf"/>
</dbReference>
<dbReference type="NCBIfam" id="NF002963">
    <property type="entry name" value="PRK03634.1"/>
    <property type="match status" value="1"/>
</dbReference>
<evidence type="ECO:0000256" key="1">
    <source>
        <dbReference type="ARBA" id="ARBA00022723"/>
    </source>
</evidence>
<dbReference type="GO" id="GO:0005829">
    <property type="term" value="C:cytosol"/>
    <property type="evidence" value="ECO:0007669"/>
    <property type="project" value="TreeGrafter"/>
</dbReference>
<dbReference type="InterPro" id="IPR001303">
    <property type="entry name" value="Aldolase_II/adducin_N"/>
</dbReference>
<evidence type="ECO:0000259" key="3">
    <source>
        <dbReference type="SMART" id="SM01007"/>
    </source>
</evidence>
<dbReference type="InterPro" id="IPR050197">
    <property type="entry name" value="Aldolase_class_II_sugar_metab"/>
</dbReference>
<evidence type="ECO:0000313" key="4">
    <source>
        <dbReference type="EMBL" id="QPH38548.1"/>
    </source>
</evidence>
<dbReference type="EMBL" id="CP064939">
    <property type="protein sequence ID" value="QPH38548.1"/>
    <property type="molecule type" value="Genomic_DNA"/>
</dbReference>